<reference evidence="1" key="1">
    <citation type="submission" date="2021-03" db="EMBL/GenBank/DDBJ databases">
        <title>Draft genome sequence of rust myrtle Austropuccinia psidii MF-1, a brazilian biotype.</title>
        <authorList>
            <person name="Quecine M.C."/>
            <person name="Pachon D.M.R."/>
            <person name="Bonatelli M.L."/>
            <person name="Correr F.H."/>
            <person name="Franceschini L.M."/>
            <person name="Leite T.F."/>
            <person name="Margarido G.R.A."/>
            <person name="Almeida C.A."/>
            <person name="Ferrarezi J.A."/>
            <person name="Labate C.A."/>
        </authorList>
    </citation>
    <scope>NUCLEOTIDE SEQUENCE</scope>
    <source>
        <strain evidence="1">MF-1</strain>
    </source>
</reference>
<accession>A0A9Q3GRF0</accession>
<proteinExistence type="predicted"/>
<evidence type="ECO:0000313" key="1">
    <source>
        <dbReference type="EMBL" id="MBW0476215.1"/>
    </source>
</evidence>
<protein>
    <submittedName>
        <fullName evidence="1">Uncharacterized protein</fullName>
    </submittedName>
</protein>
<organism evidence="1 2">
    <name type="scientific">Austropuccinia psidii MF-1</name>
    <dbReference type="NCBI Taxonomy" id="1389203"/>
    <lineage>
        <taxon>Eukaryota</taxon>
        <taxon>Fungi</taxon>
        <taxon>Dikarya</taxon>
        <taxon>Basidiomycota</taxon>
        <taxon>Pucciniomycotina</taxon>
        <taxon>Pucciniomycetes</taxon>
        <taxon>Pucciniales</taxon>
        <taxon>Sphaerophragmiaceae</taxon>
        <taxon>Austropuccinia</taxon>
    </lineage>
</organism>
<gene>
    <name evidence="1" type="ORF">O181_015930</name>
</gene>
<dbReference type="AlphaFoldDB" id="A0A9Q3GRF0"/>
<dbReference type="EMBL" id="AVOT02004386">
    <property type="protein sequence ID" value="MBW0476215.1"/>
    <property type="molecule type" value="Genomic_DNA"/>
</dbReference>
<comment type="caution">
    <text evidence="1">The sequence shown here is derived from an EMBL/GenBank/DDBJ whole genome shotgun (WGS) entry which is preliminary data.</text>
</comment>
<name>A0A9Q3GRF0_9BASI</name>
<keyword evidence="2" id="KW-1185">Reference proteome</keyword>
<evidence type="ECO:0000313" key="2">
    <source>
        <dbReference type="Proteomes" id="UP000765509"/>
    </source>
</evidence>
<sequence length="106" mass="11770">MCKTKPARGKGYTSGESCNTLVLMNDVEAKVNLDTGEFCTFVGRHYLQVISTQWKYHLLSIEGVQFSSASNNMYPLGSFNTNLVFPHPSGSVKMEKEIVVMENCPS</sequence>
<dbReference type="Proteomes" id="UP000765509">
    <property type="component" value="Unassembled WGS sequence"/>
</dbReference>